<dbReference type="OrthoDB" id="7857490at2"/>
<dbReference type="Proteomes" id="UP000193224">
    <property type="component" value="Unassembled WGS sequence"/>
</dbReference>
<keyword evidence="2" id="KW-1185">Reference proteome</keyword>
<organism evidence="1 2">
    <name type="scientific">Roseovarius aestuarii</name>
    <dbReference type="NCBI Taxonomy" id="475083"/>
    <lineage>
        <taxon>Bacteria</taxon>
        <taxon>Pseudomonadati</taxon>
        <taxon>Pseudomonadota</taxon>
        <taxon>Alphaproteobacteria</taxon>
        <taxon>Rhodobacterales</taxon>
        <taxon>Roseobacteraceae</taxon>
        <taxon>Roseovarius</taxon>
    </lineage>
</organism>
<sequence length="200" mass="22271">MFYSAHANGEYSEDTGQISQFGSLYGEYGLSDTFTLGIDYSGSDIRTDKAIAFLRVPIANKGRPWLLAAEIGIGLVDSETTIRPGFSIGRGYRLWDRDGWITLDTRALLIGGTGTNRIEADFTVGLNVSKRIKAILQLQGGMPSTGSDYLKFAPSVVFERKQRKRHKSRRKSKRFIEIGVTTGILNYDAYAAKVGIWREF</sequence>
<proteinExistence type="predicted"/>
<evidence type="ECO:0000313" key="1">
    <source>
        <dbReference type="EMBL" id="SMC10325.1"/>
    </source>
</evidence>
<protein>
    <recommendedName>
        <fullName evidence="3">Outer membrane protein beta-barrel domain-containing protein</fullName>
    </recommendedName>
</protein>
<dbReference type="AlphaFoldDB" id="A0A1X7BKZ1"/>
<name>A0A1X7BKZ1_9RHOB</name>
<gene>
    <name evidence="1" type="ORF">ROA7745_00131</name>
</gene>
<reference evidence="1 2" key="1">
    <citation type="submission" date="2017-03" db="EMBL/GenBank/DDBJ databases">
        <authorList>
            <person name="Afonso C.L."/>
            <person name="Miller P.J."/>
            <person name="Scott M.A."/>
            <person name="Spackman E."/>
            <person name="Goraichik I."/>
            <person name="Dimitrov K.M."/>
            <person name="Suarez D.L."/>
            <person name="Swayne D.E."/>
        </authorList>
    </citation>
    <scope>NUCLEOTIDE SEQUENCE [LARGE SCALE GENOMIC DNA]</scope>
    <source>
        <strain evidence="1 2">CECT 7745</strain>
    </source>
</reference>
<evidence type="ECO:0008006" key="3">
    <source>
        <dbReference type="Google" id="ProtNLM"/>
    </source>
</evidence>
<dbReference type="EMBL" id="FWXB01000001">
    <property type="protein sequence ID" value="SMC10325.1"/>
    <property type="molecule type" value="Genomic_DNA"/>
</dbReference>
<dbReference type="RefSeq" id="WP_085798307.1">
    <property type="nucleotide sequence ID" value="NZ_FWXB01000001.1"/>
</dbReference>
<evidence type="ECO:0000313" key="2">
    <source>
        <dbReference type="Proteomes" id="UP000193224"/>
    </source>
</evidence>
<accession>A0A1X7BKZ1</accession>